<evidence type="ECO:0000256" key="1">
    <source>
        <dbReference type="ARBA" id="ARBA00022729"/>
    </source>
</evidence>
<protein>
    <submittedName>
        <fullName evidence="4">Alpha/beta hydrolase family protein</fullName>
    </submittedName>
</protein>
<dbReference type="Proteomes" id="UP000184474">
    <property type="component" value="Unassembled WGS sequence"/>
</dbReference>
<dbReference type="PANTHER" id="PTHR43037:SF1">
    <property type="entry name" value="BLL1128 PROTEIN"/>
    <property type="match status" value="1"/>
</dbReference>
<keyword evidence="1 2" id="KW-0732">Signal</keyword>
<dbReference type="Pfam" id="PF00326">
    <property type="entry name" value="Peptidase_S9"/>
    <property type="match status" value="1"/>
</dbReference>
<evidence type="ECO:0000259" key="3">
    <source>
        <dbReference type="Pfam" id="PF00326"/>
    </source>
</evidence>
<feature type="domain" description="Peptidase S9 prolyl oligopeptidase catalytic" evidence="3">
    <location>
        <begin position="178"/>
        <end position="228"/>
    </location>
</feature>
<dbReference type="InterPro" id="IPR001375">
    <property type="entry name" value="Peptidase_S9_cat"/>
</dbReference>
<dbReference type="AlphaFoldDB" id="A0A1M6NGU8"/>
<evidence type="ECO:0000313" key="4">
    <source>
        <dbReference type="EMBL" id="SHJ94856.1"/>
    </source>
</evidence>
<dbReference type="PANTHER" id="PTHR43037">
    <property type="entry name" value="UNNAMED PRODUCT-RELATED"/>
    <property type="match status" value="1"/>
</dbReference>
<dbReference type="GO" id="GO:0008236">
    <property type="term" value="F:serine-type peptidase activity"/>
    <property type="evidence" value="ECO:0007669"/>
    <property type="project" value="InterPro"/>
</dbReference>
<evidence type="ECO:0000313" key="5">
    <source>
        <dbReference type="Proteomes" id="UP000184474"/>
    </source>
</evidence>
<dbReference type="InterPro" id="IPR050955">
    <property type="entry name" value="Plant_Biomass_Hydrol_Est"/>
</dbReference>
<accession>A0A1M6NGU8</accession>
<dbReference type="InterPro" id="IPR029058">
    <property type="entry name" value="AB_hydrolase_fold"/>
</dbReference>
<dbReference type="EMBL" id="FRAA01000002">
    <property type="protein sequence ID" value="SHJ94856.1"/>
    <property type="molecule type" value="Genomic_DNA"/>
</dbReference>
<proteinExistence type="predicted"/>
<dbReference type="STRING" id="156994.SAMN04488028_102251"/>
<organism evidence="4 5">
    <name type="scientific">Reichenbachiella agariperforans</name>
    <dbReference type="NCBI Taxonomy" id="156994"/>
    <lineage>
        <taxon>Bacteria</taxon>
        <taxon>Pseudomonadati</taxon>
        <taxon>Bacteroidota</taxon>
        <taxon>Cytophagia</taxon>
        <taxon>Cytophagales</taxon>
        <taxon>Reichenbachiellaceae</taxon>
        <taxon>Reichenbachiella</taxon>
    </lineage>
</organism>
<evidence type="ECO:0000256" key="2">
    <source>
        <dbReference type="SAM" id="SignalP"/>
    </source>
</evidence>
<dbReference type="Gene3D" id="3.40.50.1820">
    <property type="entry name" value="alpha/beta hydrolase"/>
    <property type="match status" value="1"/>
</dbReference>
<sequence length="309" mass="35366">MAFLFIMKSYFTILLAAITLLACQSKAPSTERLETIPYTSQTDQSDRNYYLYVPKGYDDTQADWPLMMFLHGHGERGNGQEELAYTMAHGPVYEAWVQRRDLPFLIIMPQLHMFGFDTLGVSYLLNRKVENAPKRLQEGTPGREPFFPTQIEMSGSVANDSLPYENYGPMRGWEMVEEDLVAMIEHVQNNYRVDTQRIYLTGLSYGGFGTWYMGSKHTDLFAAISPIVGWGHPDLMPTLAGAQTPIWCVVGGRDEVVKSEYFYPGMNALEAAGHKNFRFSTEEDLGHDTWKRVYAGEDIYNWMLKQKKQ</sequence>
<keyword evidence="4" id="KW-0378">Hydrolase</keyword>
<name>A0A1M6NGU8_REIAG</name>
<feature type="signal peptide" evidence="2">
    <location>
        <begin position="1"/>
        <end position="27"/>
    </location>
</feature>
<dbReference type="GO" id="GO:0006508">
    <property type="term" value="P:proteolysis"/>
    <property type="evidence" value="ECO:0007669"/>
    <property type="project" value="InterPro"/>
</dbReference>
<keyword evidence="5" id="KW-1185">Reference proteome</keyword>
<feature type="chain" id="PRO_5012929189" evidence="2">
    <location>
        <begin position="28"/>
        <end position="309"/>
    </location>
</feature>
<gene>
    <name evidence="4" type="ORF">SAMN04488028_102251</name>
</gene>
<dbReference type="SUPFAM" id="SSF53474">
    <property type="entry name" value="alpha/beta-Hydrolases"/>
    <property type="match status" value="1"/>
</dbReference>
<reference evidence="5" key="1">
    <citation type="submission" date="2016-11" db="EMBL/GenBank/DDBJ databases">
        <authorList>
            <person name="Varghese N."/>
            <person name="Submissions S."/>
        </authorList>
    </citation>
    <scope>NUCLEOTIDE SEQUENCE [LARGE SCALE GENOMIC DNA]</scope>
    <source>
        <strain evidence="5">DSM 26134</strain>
    </source>
</reference>